<evidence type="ECO:0000313" key="1">
    <source>
        <dbReference type="EMBL" id="OCT12093.1"/>
    </source>
</evidence>
<comment type="caution">
    <text evidence="1">The sequence shown here is derived from an EMBL/GenBank/DDBJ whole genome shotgun (WGS) entry which is preliminary data.</text>
</comment>
<dbReference type="AlphaFoldDB" id="A0A1C0ZVG1"/>
<protein>
    <recommendedName>
        <fullName evidence="3">Heparinase</fullName>
    </recommendedName>
</protein>
<dbReference type="Proteomes" id="UP000093309">
    <property type="component" value="Unassembled WGS sequence"/>
</dbReference>
<evidence type="ECO:0008006" key="3">
    <source>
        <dbReference type="Google" id="ProtNLM"/>
    </source>
</evidence>
<name>A0A1C0ZVG1_9BACL</name>
<accession>A0A1C0ZVG1</accession>
<dbReference type="STRING" id="512399.A8709_30025"/>
<dbReference type="OrthoDB" id="1290722at2"/>
<reference evidence="2" key="1">
    <citation type="submission" date="2016-05" db="EMBL/GenBank/DDBJ databases">
        <title>Paenibacillus oryzae. sp. nov., isolated from the rice root.</title>
        <authorList>
            <person name="Zhang J."/>
            <person name="Zhang X."/>
        </authorList>
    </citation>
    <scope>NUCLEOTIDE SEQUENCE [LARGE SCALE GENOMIC DNA]</scope>
    <source>
        <strain evidence="2">KCTC13222</strain>
    </source>
</reference>
<dbReference type="EMBL" id="LYPC01000027">
    <property type="protein sequence ID" value="OCT12093.1"/>
    <property type="molecule type" value="Genomic_DNA"/>
</dbReference>
<proteinExistence type="predicted"/>
<dbReference type="SUPFAM" id="SSF48239">
    <property type="entry name" value="Terpenoid cyclases/Protein prenyltransferases"/>
    <property type="match status" value="1"/>
</dbReference>
<organism evidence="1 2">
    <name type="scientific">Paenibacillus pectinilyticus</name>
    <dbReference type="NCBI Taxonomy" id="512399"/>
    <lineage>
        <taxon>Bacteria</taxon>
        <taxon>Bacillati</taxon>
        <taxon>Bacillota</taxon>
        <taxon>Bacilli</taxon>
        <taxon>Bacillales</taxon>
        <taxon>Paenibacillaceae</taxon>
        <taxon>Paenibacillus</taxon>
    </lineage>
</organism>
<keyword evidence="2" id="KW-1185">Reference proteome</keyword>
<evidence type="ECO:0000313" key="2">
    <source>
        <dbReference type="Proteomes" id="UP000093309"/>
    </source>
</evidence>
<sequence length="579" mass="65414">MDAIYNRLVRLNDEQTEASLLKQILDPLSKYYGGILDETGIARANHMSTPRMIAGWVSALVNPDSRYYHDRFLLNALDKAAAFMLNRQHPDGTVSLGSTNYNSPPDTAFVVGGVTQMYQLLHKHDWPEAAPVVVKLKLFLERTLPAMLTGGCHTPNHRWVLTAALALLHDIFPRPELMERAEDWLAEGLDITEDGEWTERSNGIYNAVSDIALYHTGRLMNRPELIDCVRRNLRMMMYLIHPSGEVVTDYSGRQDFGQIATMANYFPIYRLMAAYDKDPLFASMADYSASFLTGFHEGVNNHPMLHMLVYPEADITRLERTPLLDRYVKVLNEQHPIKEHLNGIDDVGHHMQIQHSAMHLTFGAPVVRIRDLDQSVTIMSQTPSFFSLRHGKARLLGIKLATSFSPGIVKFSNLTAGEGVYKLESILEKGYNGPIPRQLLPAGVEGSTLSPWYLLPHHHRPMTHLQKLELQAEIRHGDSEWTIHVSSDEREDVFTQLTFIFGSEGTLSGHNLVAGEEGKYFLQSGAVKYEADGDVIEISSGAYEHILPIVREDHHPSGCQYVHVNLVTPYDRTFKIRLR</sequence>
<gene>
    <name evidence="1" type="ORF">A8709_30025</name>
</gene>
<dbReference type="RefSeq" id="WP_065856063.1">
    <property type="nucleotide sequence ID" value="NZ_LYPC01000027.1"/>
</dbReference>
<dbReference type="InterPro" id="IPR008930">
    <property type="entry name" value="Terpenoid_cyclase/PrenylTrfase"/>
</dbReference>